<dbReference type="AlphaFoldDB" id="T1CWK9"/>
<dbReference type="Pfam" id="PF01609">
    <property type="entry name" value="DDE_Tnp_1"/>
    <property type="match status" value="1"/>
</dbReference>
<dbReference type="GO" id="GO:0006313">
    <property type="term" value="P:DNA transposition"/>
    <property type="evidence" value="ECO:0007669"/>
    <property type="project" value="InterPro"/>
</dbReference>
<dbReference type="GO" id="GO:0004803">
    <property type="term" value="F:transposase activity"/>
    <property type="evidence" value="ECO:0007669"/>
    <property type="project" value="InterPro"/>
</dbReference>
<organism evidence="3">
    <name type="scientific">mine drainage metagenome</name>
    <dbReference type="NCBI Taxonomy" id="410659"/>
    <lineage>
        <taxon>unclassified sequences</taxon>
        <taxon>metagenomes</taxon>
        <taxon>ecological metagenomes</taxon>
    </lineage>
</organism>
<dbReference type="NCBIfam" id="NF033559">
    <property type="entry name" value="transpos_IS1634"/>
    <property type="match status" value="1"/>
</dbReference>
<feature type="region of interest" description="Disordered" evidence="1">
    <location>
        <begin position="356"/>
        <end position="376"/>
    </location>
</feature>
<reference evidence="3" key="1">
    <citation type="submission" date="2013-08" db="EMBL/GenBank/DDBJ databases">
        <authorList>
            <person name="Mendez C."/>
            <person name="Richter M."/>
            <person name="Ferrer M."/>
            <person name="Sanchez J."/>
        </authorList>
    </citation>
    <scope>NUCLEOTIDE SEQUENCE</scope>
</reference>
<reference evidence="3" key="2">
    <citation type="journal article" date="2014" name="ISME J.">
        <title>Microbial stratification in low pH oxic and suboxic macroscopic growths along an acid mine drainage.</title>
        <authorList>
            <person name="Mendez-Garcia C."/>
            <person name="Mesa V."/>
            <person name="Sprenger R.R."/>
            <person name="Richter M."/>
            <person name="Diez M.S."/>
            <person name="Solano J."/>
            <person name="Bargiela R."/>
            <person name="Golyshina O.V."/>
            <person name="Manteca A."/>
            <person name="Ramos J.L."/>
            <person name="Gallego J.R."/>
            <person name="Llorente I."/>
            <person name="Martins Dos Santos V.A."/>
            <person name="Jensen O.N."/>
            <person name="Pelaez A.I."/>
            <person name="Sanchez J."/>
            <person name="Ferrer M."/>
        </authorList>
    </citation>
    <scope>NUCLEOTIDE SEQUENCE</scope>
</reference>
<proteinExistence type="predicted"/>
<comment type="caution">
    <text evidence="3">The sequence shown here is derived from an EMBL/GenBank/DDBJ whole genome shotgun (WGS) entry which is preliminary data.</text>
</comment>
<evidence type="ECO:0000256" key="1">
    <source>
        <dbReference type="SAM" id="MobiDB-lite"/>
    </source>
</evidence>
<dbReference type="PANTHER" id="PTHR34614">
    <property type="match status" value="1"/>
</dbReference>
<dbReference type="PANTHER" id="PTHR34614:SF2">
    <property type="entry name" value="TRANSPOSASE IS4-LIKE DOMAIN-CONTAINING PROTEIN"/>
    <property type="match status" value="1"/>
</dbReference>
<gene>
    <name evidence="3" type="ORF">B1A_04474</name>
</gene>
<evidence type="ECO:0000313" key="3">
    <source>
        <dbReference type="EMBL" id="EQD74420.1"/>
    </source>
</evidence>
<evidence type="ECO:0000259" key="2">
    <source>
        <dbReference type="Pfam" id="PF01609"/>
    </source>
</evidence>
<feature type="region of interest" description="Disordered" evidence="1">
    <location>
        <begin position="530"/>
        <end position="551"/>
    </location>
</feature>
<protein>
    <submittedName>
        <fullName evidence="3">Transposase, IS4 family protein</fullName>
    </submittedName>
</protein>
<dbReference type="SUPFAM" id="SSF53098">
    <property type="entry name" value="Ribonuclease H-like"/>
    <property type="match status" value="1"/>
</dbReference>
<dbReference type="InterPro" id="IPR012337">
    <property type="entry name" value="RNaseH-like_sf"/>
</dbReference>
<dbReference type="InterPro" id="IPR047654">
    <property type="entry name" value="IS1634_transpos"/>
</dbReference>
<feature type="domain" description="Transposase IS4-like" evidence="2">
    <location>
        <begin position="120"/>
        <end position="463"/>
    </location>
</feature>
<dbReference type="InterPro" id="IPR002559">
    <property type="entry name" value="Transposase_11"/>
</dbReference>
<dbReference type="GO" id="GO:0003677">
    <property type="term" value="F:DNA binding"/>
    <property type="evidence" value="ECO:0007669"/>
    <property type="project" value="InterPro"/>
</dbReference>
<sequence length="551" mass="62244">MLSPESIEASELRSLGPELVGHQAWERLGVNEILIASGFSAKERALAEAVVIGRLVSPGSELHTHRWMTGQSSIGEILGHEIQTVGKDAVYEIGDRLWAVKDSLETALFQKTQENFPSDRLVFLYDLTNTYLEGSAEGNTLAKRGHSKEKRADCPLIGLSLMVDHRGFAIQSHVAPGNQSEPETLPAVLDRLEALPTPVSLLSSGKPTMIMDRGIATRGNIDLLRERNFPYCIVERRAKEKDHAQMFKEARETFTWFAPHPKTPEEGVFLHKCSPENGTVQLLVLSETRKAKEEGMDSLKEARFIEELEAIRSRLAKGGAGSQMDRISRRLGRLEGRYSSIAKYYKITVHQEETPIPEASGTTGTPEGKVRRRKPKAPSPVLAVRIEWEKKPERETRKQTTGTYVIETTHIDLSETEIWSLYMTLTRVEEAFRSLKTDLGLRPVYHQTAERSRAHLFLSVLAYHLLSDIEYRMKEKGDCRRWSSLQETLSTHMRLGIIGQDPHTKIDHTIRLSSQPEPEHKKIYRILGIKDETPRIRTKKTPKEVPTPPSS</sequence>
<dbReference type="EMBL" id="AUZX01003251">
    <property type="protein sequence ID" value="EQD74420.1"/>
    <property type="molecule type" value="Genomic_DNA"/>
</dbReference>
<accession>T1CWK9</accession>
<name>T1CWK9_9ZZZZ</name>